<dbReference type="SUPFAM" id="SSF57667">
    <property type="entry name" value="beta-beta-alpha zinc fingers"/>
    <property type="match status" value="1"/>
</dbReference>
<dbReference type="InterPro" id="IPR050688">
    <property type="entry name" value="Zinc_finger/UBP_domain"/>
</dbReference>
<dbReference type="GO" id="GO:0005634">
    <property type="term" value="C:nucleus"/>
    <property type="evidence" value="ECO:0007669"/>
    <property type="project" value="TreeGrafter"/>
</dbReference>
<dbReference type="SMART" id="SM00355">
    <property type="entry name" value="ZnF_C2H2"/>
    <property type="match status" value="2"/>
</dbReference>
<dbReference type="Gene3D" id="3.30.160.60">
    <property type="entry name" value="Classic Zinc Finger"/>
    <property type="match status" value="1"/>
</dbReference>
<dbReference type="InterPro" id="IPR013087">
    <property type="entry name" value="Znf_C2H2_type"/>
</dbReference>
<feature type="region of interest" description="Disordered" evidence="6">
    <location>
        <begin position="191"/>
        <end position="233"/>
    </location>
</feature>
<feature type="compositionally biased region" description="Polar residues" evidence="6">
    <location>
        <begin position="218"/>
        <end position="230"/>
    </location>
</feature>
<comment type="caution">
    <text evidence="8">The sequence shown here is derived from an EMBL/GenBank/DDBJ whole genome shotgun (WGS) entry which is preliminary data.</text>
</comment>
<dbReference type="PROSITE" id="PS50157">
    <property type="entry name" value="ZINC_FINGER_C2H2_2"/>
    <property type="match status" value="2"/>
</dbReference>
<evidence type="ECO:0000256" key="5">
    <source>
        <dbReference type="PROSITE-ProRule" id="PRU00042"/>
    </source>
</evidence>
<dbReference type="Pfam" id="PF00096">
    <property type="entry name" value="zf-C2H2"/>
    <property type="match status" value="1"/>
</dbReference>
<evidence type="ECO:0000256" key="2">
    <source>
        <dbReference type="ARBA" id="ARBA00022737"/>
    </source>
</evidence>
<dbReference type="OrthoDB" id="654211at2759"/>
<name>A0A4S4KZ92_9AGAM</name>
<evidence type="ECO:0000256" key="3">
    <source>
        <dbReference type="ARBA" id="ARBA00022771"/>
    </source>
</evidence>
<evidence type="ECO:0000256" key="4">
    <source>
        <dbReference type="ARBA" id="ARBA00022833"/>
    </source>
</evidence>
<feature type="domain" description="C2H2-type" evidence="7">
    <location>
        <begin position="460"/>
        <end position="483"/>
    </location>
</feature>
<dbReference type="AlphaFoldDB" id="A0A4S4KZ92"/>
<feature type="domain" description="C2H2-type" evidence="7">
    <location>
        <begin position="430"/>
        <end position="457"/>
    </location>
</feature>
<accession>A0A4S4KZ92</accession>
<evidence type="ECO:0000259" key="7">
    <source>
        <dbReference type="PROSITE" id="PS50157"/>
    </source>
</evidence>
<dbReference type="GO" id="GO:0008270">
    <property type="term" value="F:zinc ion binding"/>
    <property type="evidence" value="ECO:0007669"/>
    <property type="project" value="UniProtKB-KW"/>
</dbReference>
<dbReference type="InterPro" id="IPR036236">
    <property type="entry name" value="Znf_C2H2_sf"/>
</dbReference>
<dbReference type="EMBL" id="SGPL01001208">
    <property type="protein sequence ID" value="THH04165.1"/>
    <property type="molecule type" value="Genomic_DNA"/>
</dbReference>
<dbReference type="PANTHER" id="PTHR24403:SF67">
    <property type="entry name" value="FI01116P-RELATED"/>
    <property type="match status" value="1"/>
</dbReference>
<keyword evidence="4" id="KW-0862">Zinc</keyword>
<feature type="compositionally biased region" description="Low complexity" evidence="6">
    <location>
        <begin position="269"/>
        <end position="278"/>
    </location>
</feature>
<reference evidence="8 9" key="1">
    <citation type="submission" date="2019-02" db="EMBL/GenBank/DDBJ databases">
        <title>Genome sequencing of the rare red list fungi Bondarzewia mesenterica.</title>
        <authorList>
            <person name="Buettner E."/>
            <person name="Kellner H."/>
        </authorList>
    </citation>
    <scope>NUCLEOTIDE SEQUENCE [LARGE SCALE GENOMIC DNA]</scope>
    <source>
        <strain evidence="8 9">DSM 108281</strain>
    </source>
</reference>
<dbReference type="GO" id="GO:0045944">
    <property type="term" value="P:positive regulation of transcription by RNA polymerase II"/>
    <property type="evidence" value="ECO:0007669"/>
    <property type="project" value="TreeGrafter"/>
</dbReference>
<evidence type="ECO:0000256" key="6">
    <source>
        <dbReference type="SAM" id="MobiDB-lite"/>
    </source>
</evidence>
<dbReference type="Proteomes" id="UP000310158">
    <property type="component" value="Unassembled WGS sequence"/>
</dbReference>
<gene>
    <name evidence="8" type="ORF">EW146_g10247</name>
</gene>
<keyword evidence="3 5" id="KW-0863">Zinc-finger</keyword>
<evidence type="ECO:0000313" key="8">
    <source>
        <dbReference type="EMBL" id="THH04165.1"/>
    </source>
</evidence>
<organism evidence="8 9">
    <name type="scientific">Bondarzewia mesenterica</name>
    <dbReference type="NCBI Taxonomy" id="1095465"/>
    <lineage>
        <taxon>Eukaryota</taxon>
        <taxon>Fungi</taxon>
        <taxon>Dikarya</taxon>
        <taxon>Basidiomycota</taxon>
        <taxon>Agaricomycotina</taxon>
        <taxon>Agaricomycetes</taxon>
        <taxon>Russulales</taxon>
        <taxon>Bondarzewiaceae</taxon>
        <taxon>Bondarzewia</taxon>
    </lineage>
</organism>
<feature type="region of interest" description="Disordered" evidence="6">
    <location>
        <begin position="259"/>
        <end position="330"/>
    </location>
</feature>
<sequence>MSYDSTFQLYLPQASAASAPLETHDELPTELMLDDSFMLGFEHYDGRPARGSSCVDWQNPSSLGSQASELILPDNWDDAVYALPQGDSFVPNVEQGQEEMWFPNTNPSSQFQRPSVDPQTFIHPEDFENFLNTSTQESSLNSIVEFTEGPLTVGFGDGLPHHDHTVRSSIYLWKKMTLTMLTLQSSARPVGMHPAREHRPYPEAHQQSGMPPTFYGSEGQNHPGYTSSRAYDTADDNPVAPALDASYFVHRSVTISTSMPAGREFNPDPSYTPSTSAPHSPPPPFQVPAISPQPPAHPTGIFPREDEPVASSSRSRGRSKRKIVEVESDDVEERKAKMARKGRETGETYLSAWRMIMEGKAVASLGLRAIRPRVERQAAAADALRQNNYVSRENIYENDNLVDVSFPNNSQMAGGATKKGHSEDDEERPYRCIECGTGYRWEKDLGRHFETALAHKPASFKCDLCNKSYTRKDSLAAHQRRMHGLPSATTASAQ</sequence>
<protein>
    <recommendedName>
        <fullName evidence="7">C2H2-type domain-containing protein</fullName>
    </recommendedName>
</protein>
<dbReference type="PANTHER" id="PTHR24403">
    <property type="entry name" value="ZINC FINGER PROTEIN"/>
    <property type="match status" value="1"/>
</dbReference>
<keyword evidence="1" id="KW-0479">Metal-binding</keyword>
<keyword evidence="9" id="KW-1185">Reference proteome</keyword>
<evidence type="ECO:0000256" key="1">
    <source>
        <dbReference type="ARBA" id="ARBA00022723"/>
    </source>
</evidence>
<evidence type="ECO:0000313" key="9">
    <source>
        <dbReference type="Proteomes" id="UP000310158"/>
    </source>
</evidence>
<keyword evidence="2" id="KW-0677">Repeat</keyword>
<dbReference type="PROSITE" id="PS00028">
    <property type="entry name" value="ZINC_FINGER_C2H2_1"/>
    <property type="match status" value="1"/>
</dbReference>
<feature type="compositionally biased region" description="Pro residues" evidence="6">
    <location>
        <begin position="279"/>
        <end position="297"/>
    </location>
</feature>
<proteinExistence type="predicted"/>
<feature type="region of interest" description="Disordered" evidence="6">
    <location>
        <begin position="406"/>
        <end position="427"/>
    </location>
</feature>